<feature type="compositionally biased region" description="Basic and acidic residues" evidence="2">
    <location>
        <begin position="141"/>
        <end position="162"/>
    </location>
</feature>
<evidence type="ECO:0000313" key="3">
    <source>
        <dbReference type="EMBL" id="GLD61252.1"/>
    </source>
</evidence>
<feature type="coiled-coil region" evidence="1">
    <location>
        <begin position="3"/>
        <end position="52"/>
    </location>
</feature>
<accession>A0AAD3MWZ1</accession>
<comment type="caution">
    <text evidence="3">The sequence shown here is derived from an EMBL/GenBank/DDBJ whole genome shotgun (WGS) entry which is preliminary data.</text>
</comment>
<keyword evidence="4" id="KW-1185">Reference proteome</keyword>
<protein>
    <submittedName>
        <fullName evidence="3">Uncharacterized protein</fullName>
    </submittedName>
</protein>
<dbReference type="Proteomes" id="UP001279410">
    <property type="component" value="Unassembled WGS sequence"/>
</dbReference>
<dbReference type="AlphaFoldDB" id="A0AAD3MWZ1"/>
<gene>
    <name evidence="3" type="ORF">AKAME5_001308900</name>
</gene>
<evidence type="ECO:0000313" key="4">
    <source>
        <dbReference type="Proteomes" id="UP001279410"/>
    </source>
</evidence>
<keyword evidence="1" id="KW-0175">Coiled coil</keyword>
<evidence type="ECO:0000256" key="2">
    <source>
        <dbReference type="SAM" id="MobiDB-lite"/>
    </source>
</evidence>
<reference evidence="3" key="1">
    <citation type="submission" date="2022-08" db="EMBL/GenBank/DDBJ databases">
        <title>Genome sequencing of akame (Lates japonicus).</title>
        <authorList>
            <person name="Hashiguchi Y."/>
            <person name="Takahashi H."/>
        </authorList>
    </citation>
    <scope>NUCLEOTIDE SEQUENCE</scope>
    <source>
        <strain evidence="3">Kochi</strain>
    </source>
</reference>
<feature type="region of interest" description="Disordered" evidence="2">
    <location>
        <begin position="137"/>
        <end position="162"/>
    </location>
</feature>
<feature type="region of interest" description="Disordered" evidence="2">
    <location>
        <begin position="88"/>
        <end position="112"/>
    </location>
</feature>
<evidence type="ECO:0000256" key="1">
    <source>
        <dbReference type="SAM" id="Coils"/>
    </source>
</evidence>
<organism evidence="3 4">
    <name type="scientific">Lates japonicus</name>
    <name type="common">Japanese lates</name>
    <dbReference type="NCBI Taxonomy" id="270547"/>
    <lineage>
        <taxon>Eukaryota</taxon>
        <taxon>Metazoa</taxon>
        <taxon>Chordata</taxon>
        <taxon>Craniata</taxon>
        <taxon>Vertebrata</taxon>
        <taxon>Euteleostomi</taxon>
        <taxon>Actinopterygii</taxon>
        <taxon>Neopterygii</taxon>
        <taxon>Teleostei</taxon>
        <taxon>Neoteleostei</taxon>
        <taxon>Acanthomorphata</taxon>
        <taxon>Carangaria</taxon>
        <taxon>Carangaria incertae sedis</taxon>
        <taxon>Centropomidae</taxon>
        <taxon>Lates</taxon>
    </lineage>
</organism>
<name>A0AAD3MWZ1_LATJO</name>
<sequence>MERASLKAKAAALREKLAIEQEEAEWHAEKRFREVQLQAEEKQREVEFEAQKKRVEAAIKAKKEMHMMQTALAESDAKMEVLQKYENKQDDNSFTQADQQDGKADTKPALQLPSQETFKASSFKYNAPPAIVQMTTSAPKTEIKDQQGFTDDKSKPESSEVHKSDILCSSTSHYLIQDFIGEGCFGKVAKDIKMLNVVSFLDPVKKNMVQFFEKFYHNGQTCLTGNILN</sequence>
<proteinExistence type="predicted"/>
<dbReference type="EMBL" id="BRZM01000044">
    <property type="protein sequence ID" value="GLD61252.1"/>
    <property type="molecule type" value="Genomic_DNA"/>
</dbReference>